<evidence type="ECO:0000313" key="3">
    <source>
        <dbReference type="EMBL" id="KAF1994933.1"/>
    </source>
</evidence>
<dbReference type="AlphaFoldDB" id="A0A6A5VZI5"/>
<gene>
    <name evidence="3" type="ORF">P154DRAFT_501089</name>
</gene>
<reference evidence="3" key="1">
    <citation type="journal article" date="2020" name="Stud. Mycol.">
        <title>101 Dothideomycetes genomes: a test case for predicting lifestyles and emergence of pathogens.</title>
        <authorList>
            <person name="Haridas S."/>
            <person name="Albert R."/>
            <person name="Binder M."/>
            <person name="Bloem J."/>
            <person name="Labutti K."/>
            <person name="Salamov A."/>
            <person name="Andreopoulos B."/>
            <person name="Baker S."/>
            <person name="Barry K."/>
            <person name="Bills G."/>
            <person name="Bluhm B."/>
            <person name="Cannon C."/>
            <person name="Castanera R."/>
            <person name="Culley D."/>
            <person name="Daum C."/>
            <person name="Ezra D."/>
            <person name="Gonzalez J."/>
            <person name="Henrissat B."/>
            <person name="Kuo A."/>
            <person name="Liang C."/>
            <person name="Lipzen A."/>
            <person name="Lutzoni F."/>
            <person name="Magnuson J."/>
            <person name="Mondo S."/>
            <person name="Nolan M."/>
            <person name="Ohm R."/>
            <person name="Pangilinan J."/>
            <person name="Park H.-J."/>
            <person name="Ramirez L."/>
            <person name="Alfaro M."/>
            <person name="Sun H."/>
            <person name="Tritt A."/>
            <person name="Yoshinaga Y."/>
            <person name="Zwiers L.-H."/>
            <person name="Turgeon B."/>
            <person name="Goodwin S."/>
            <person name="Spatafora J."/>
            <person name="Crous P."/>
            <person name="Grigoriev I."/>
        </authorList>
    </citation>
    <scope>NUCLEOTIDE SEQUENCE</scope>
    <source>
        <strain evidence="3">CBS 123094</strain>
    </source>
</reference>
<feature type="coiled-coil region" evidence="1">
    <location>
        <begin position="193"/>
        <end position="232"/>
    </location>
</feature>
<evidence type="ECO:0000313" key="4">
    <source>
        <dbReference type="Proteomes" id="UP000799779"/>
    </source>
</evidence>
<dbReference type="PANTHER" id="PTHR41390">
    <property type="entry name" value="CHROMOSOME 7, WHOLE GENOME SHOTGUN SEQUENCE"/>
    <property type="match status" value="1"/>
</dbReference>
<keyword evidence="2" id="KW-1133">Transmembrane helix</keyword>
<dbReference type="OrthoDB" id="5565730at2759"/>
<dbReference type="PANTHER" id="PTHR41390:SF1">
    <property type="entry name" value="NADH-UBIQUINONE OXIDOREDUCTASE 213 KDA SUBUNIT"/>
    <property type="match status" value="1"/>
</dbReference>
<protein>
    <submittedName>
        <fullName evidence="3">Uncharacterized protein</fullName>
    </submittedName>
</protein>
<accession>A0A6A5VZI5</accession>
<dbReference type="Proteomes" id="UP000799779">
    <property type="component" value="Unassembled WGS sequence"/>
</dbReference>
<feature type="transmembrane region" description="Helical" evidence="2">
    <location>
        <begin position="20"/>
        <end position="40"/>
    </location>
</feature>
<keyword evidence="4" id="KW-1185">Reference proteome</keyword>
<dbReference type="EMBL" id="ML977649">
    <property type="protein sequence ID" value="KAF1994933.1"/>
    <property type="molecule type" value="Genomic_DNA"/>
</dbReference>
<organism evidence="3 4">
    <name type="scientific">Amniculicola lignicola CBS 123094</name>
    <dbReference type="NCBI Taxonomy" id="1392246"/>
    <lineage>
        <taxon>Eukaryota</taxon>
        <taxon>Fungi</taxon>
        <taxon>Dikarya</taxon>
        <taxon>Ascomycota</taxon>
        <taxon>Pezizomycotina</taxon>
        <taxon>Dothideomycetes</taxon>
        <taxon>Pleosporomycetidae</taxon>
        <taxon>Pleosporales</taxon>
        <taxon>Amniculicolaceae</taxon>
        <taxon>Amniculicola</taxon>
    </lineage>
</organism>
<feature type="transmembrane region" description="Helical" evidence="2">
    <location>
        <begin position="47"/>
        <end position="67"/>
    </location>
</feature>
<evidence type="ECO:0000256" key="1">
    <source>
        <dbReference type="SAM" id="Coils"/>
    </source>
</evidence>
<keyword evidence="2" id="KW-0812">Transmembrane</keyword>
<evidence type="ECO:0000256" key="2">
    <source>
        <dbReference type="SAM" id="Phobius"/>
    </source>
</evidence>
<sequence length="232" mass="25399">MVTRPGPGQVTHPGDVARQAVLFGGAAAIPGFVIGAFAGTLRTSTPVLFATASSLQWFALGSTFWAWRACLLNRDGVRNRWRHTRGAPLLPRNDLSPTEQDRVIASTVSGSVSGALAGAMRGARNVAPGALMFAIFGFAGQHAYNWQEAREAKAAQEPPKEKKTFMQRLADSNWFPMRALSDEEYETMLNERLLQVEAEIALVDERIVQLKKEQQEQKVAGVEKESENSKST</sequence>
<keyword evidence="2" id="KW-0472">Membrane</keyword>
<proteinExistence type="predicted"/>
<keyword evidence="1" id="KW-0175">Coiled coil</keyword>
<name>A0A6A5VZI5_9PLEO</name>